<organism evidence="8 9">
    <name type="scientific">Dyella caseinilytica</name>
    <dbReference type="NCBI Taxonomy" id="1849581"/>
    <lineage>
        <taxon>Bacteria</taxon>
        <taxon>Pseudomonadati</taxon>
        <taxon>Pseudomonadota</taxon>
        <taxon>Gammaproteobacteria</taxon>
        <taxon>Lysobacterales</taxon>
        <taxon>Rhodanobacteraceae</taxon>
        <taxon>Dyella</taxon>
    </lineage>
</organism>
<dbReference type="NCBIfam" id="TIGR00402">
    <property type="entry name" value="napF"/>
    <property type="match status" value="1"/>
</dbReference>
<keyword evidence="1 6" id="KW-0004">4Fe-4S</keyword>
<feature type="binding site" evidence="6">
    <location>
        <position position="142"/>
    </location>
    <ligand>
        <name>[4Fe-4S] cluster</name>
        <dbReference type="ChEBI" id="CHEBI:49883"/>
        <label>3</label>
    </ligand>
</feature>
<dbReference type="PANTHER" id="PTHR24960:SF79">
    <property type="entry name" value="PHOTOSYSTEM I IRON-SULFUR CENTER"/>
    <property type="match status" value="1"/>
</dbReference>
<dbReference type="SUPFAM" id="SSF54862">
    <property type="entry name" value="4Fe-4S ferredoxins"/>
    <property type="match status" value="1"/>
</dbReference>
<feature type="binding site" evidence="6">
    <location>
        <position position="39"/>
    </location>
    <ligand>
        <name>[4Fe-4S] cluster</name>
        <dbReference type="ChEBI" id="CHEBI:49883"/>
        <label>1</label>
    </ligand>
</feature>
<gene>
    <name evidence="6 8" type="primary">napF</name>
    <name evidence="8" type="ORF">ISN74_16950</name>
</gene>
<evidence type="ECO:0000256" key="1">
    <source>
        <dbReference type="ARBA" id="ARBA00022485"/>
    </source>
</evidence>
<feature type="binding site" evidence="6">
    <location>
        <position position="74"/>
    </location>
    <ligand>
        <name>[4Fe-4S] cluster</name>
        <dbReference type="ChEBI" id="CHEBI:49883"/>
        <label>2</label>
    </ligand>
</feature>
<dbReference type="InterPro" id="IPR004496">
    <property type="entry name" value="NapF"/>
</dbReference>
<comment type="function">
    <text evidence="6">Could be involved in the maturation of NapA, the catalytic subunit of the periplasmic nitrate reductase, before its export into the periplasm.</text>
</comment>
<comment type="subcellular location">
    <subcellularLocation>
        <location evidence="6">Cytoplasm</location>
    </subcellularLocation>
</comment>
<keyword evidence="6" id="KW-0963">Cytoplasm</keyword>
<name>A0ABX7GRQ1_9GAMM</name>
<feature type="binding site" evidence="6">
    <location>
        <position position="71"/>
    </location>
    <ligand>
        <name>[4Fe-4S] cluster</name>
        <dbReference type="ChEBI" id="CHEBI:49883"/>
        <label>2</label>
    </ligand>
</feature>
<evidence type="ECO:0000259" key="7">
    <source>
        <dbReference type="PROSITE" id="PS51379"/>
    </source>
</evidence>
<dbReference type="InterPro" id="IPR017900">
    <property type="entry name" value="4Fe4S_Fe_S_CS"/>
</dbReference>
<feature type="domain" description="4Fe-4S ferredoxin-type" evidence="7">
    <location>
        <begin position="57"/>
        <end position="88"/>
    </location>
</feature>
<keyword evidence="2 6" id="KW-0479">Metal-binding</keyword>
<feature type="binding site" evidence="6">
    <location>
        <position position="149"/>
    </location>
    <ligand>
        <name>[4Fe-4S] cluster</name>
        <dbReference type="ChEBI" id="CHEBI:49883"/>
        <label>3</label>
    </ligand>
</feature>
<keyword evidence="3 6" id="KW-0677">Repeat</keyword>
<dbReference type="PANTHER" id="PTHR24960">
    <property type="entry name" value="PHOTOSYSTEM I IRON-SULFUR CENTER-RELATED"/>
    <property type="match status" value="1"/>
</dbReference>
<reference evidence="8 9" key="1">
    <citation type="submission" date="2020-10" db="EMBL/GenBank/DDBJ databases">
        <title>Phylogeny of dyella-like bacteria.</title>
        <authorList>
            <person name="Fu J."/>
        </authorList>
    </citation>
    <scope>NUCLEOTIDE SEQUENCE [LARGE SCALE GENOMIC DNA]</scope>
    <source>
        <strain evidence="8 9">DHOB09</strain>
    </source>
</reference>
<feature type="binding site" evidence="6">
    <location>
        <position position="78"/>
    </location>
    <ligand>
        <name>[4Fe-4S] cluster</name>
        <dbReference type="ChEBI" id="CHEBI:49883"/>
        <label>2</label>
    </ligand>
</feature>
<dbReference type="PROSITE" id="PS51379">
    <property type="entry name" value="4FE4S_FER_2"/>
    <property type="match status" value="3"/>
</dbReference>
<keyword evidence="9" id="KW-1185">Reference proteome</keyword>
<evidence type="ECO:0000256" key="4">
    <source>
        <dbReference type="ARBA" id="ARBA00023004"/>
    </source>
</evidence>
<evidence type="ECO:0000256" key="5">
    <source>
        <dbReference type="ARBA" id="ARBA00023014"/>
    </source>
</evidence>
<evidence type="ECO:0000256" key="6">
    <source>
        <dbReference type="HAMAP-Rule" id="MF_02201"/>
    </source>
</evidence>
<keyword evidence="4 6" id="KW-0408">Iron</keyword>
<feature type="binding site" evidence="6">
    <location>
        <position position="68"/>
    </location>
    <ligand>
        <name>[4Fe-4S] cluster</name>
        <dbReference type="ChEBI" id="CHEBI:49883"/>
        <label>2</label>
    </ligand>
</feature>
<evidence type="ECO:0000256" key="2">
    <source>
        <dbReference type="ARBA" id="ARBA00022723"/>
    </source>
</evidence>
<evidence type="ECO:0000313" key="9">
    <source>
        <dbReference type="Proteomes" id="UP000663181"/>
    </source>
</evidence>
<accession>A0ABX7GRQ1</accession>
<feature type="domain" description="4Fe-4S ferredoxin-type" evidence="7">
    <location>
        <begin position="26"/>
        <end position="56"/>
    </location>
</feature>
<proteinExistence type="inferred from homology"/>
<dbReference type="Pfam" id="PF12838">
    <property type="entry name" value="Fer4_7"/>
    <property type="match status" value="2"/>
</dbReference>
<comment type="similarity">
    <text evidence="6">Belongs to the NapF family.</text>
</comment>
<sequence length="165" mass="17672">MDNLKARRAFLFGRRAATAAVRPPWSLPEQDFLDRCTRCNDCVRACPTHIIVIGDGGFPVVDFSRGECTFCGNCASACTAGAVDAGDQTPWHLQITVSKQCLAKHDIFCMACVDACPEQAIRLHYAASVPTPEIDTSRCTGCGACIAICPPQAISLHPSETVTTP</sequence>
<dbReference type="CDD" id="cd10564">
    <property type="entry name" value="NapF_like"/>
    <property type="match status" value="1"/>
</dbReference>
<feature type="binding site" evidence="6">
    <location>
        <position position="46"/>
    </location>
    <ligand>
        <name>[4Fe-4S] cluster</name>
        <dbReference type="ChEBI" id="CHEBI:49883"/>
        <label>1</label>
    </ligand>
</feature>
<dbReference type="RefSeq" id="WP_188800338.1">
    <property type="nucleotide sequence ID" value="NZ_BMIZ01000002.1"/>
</dbReference>
<comment type="subunit">
    <text evidence="6">Interacts with the cytoplasmic NapA precursor.</text>
</comment>
<evidence type="ECO:0000256" key="3">
    <source>
        <dbReference type="ARBA" id="ARBA00022737"/>
    </source>
</evidence>
<protein>
    <recommendedName>
        <fullName evidence="6">Ferredoxin-type protein NapF</fullName>
    </recommendedName>
</protein>
<feature type="binding site" evidence="6">
    <location>
        <position position="139"/>
    </location>
    <ligand>
        <name>[4Fe-4S] cluster</name>
        <dbReference type="ChEBI" id="CHEBI:49883"/>
        <label>3</label>
    </ligand>
</feature>
<dbReference type="Gene3D" id="3.30.70.20">
    <property type="match status" value="2"/>
</dbReference>
<evidence type="ECO:0000313" key="8">
    <source>
        <dbReference type="EMBL" id="QRN53107.1"/>
    </source>
</evidence>
<feature type="domain" description="4Fe-4S ferredoxin-type" evidence="7">
    <location>
        <begin position="130"/>
        <end position="159"/>
    </location>
</feature>
<dbReference type="HAMAP" id="MF_02201">
    <property type="entry name" value="NapF"/>
    <property type="match status" value="1"/>
</dbReference>
<feature type="binding site" evidence="6">
    <location>
        <position position="36"/>
    </location>
    <ligand>
        <name>[4Fe-4S] cluster</name>
        <dbReference type="ChEBI" id="CHEBI:49883"/>
        <label>1</label>
    </ligand>
</feature>
<dbReference type="Proteomes" id="UP000663181">
    <property type="component" value="Chromosome"/>
</dbReference>
<dbReference type="InterPro" id="IPR017896">
    <property type="entry name" value="4Fe4S_Fe-S-bd"/>
</dbReference>
<feature type="binding site" evidence="6">
    <location>
        <position position="42"/>
    </location>
    <ligand>
        <name>[4Fe-4S] cluster</name>
        <dbReference type="ChEBI" id="CHEBI:49883"/>
        <label>1</label>
    </ligand>
</feature>
<keyword evidence="5 6" id="KW-0411">Iron-sulfur</keyword>
<comment type="cofactor">
    <cofactor evidence="6">
        <name>[4Fe-4S] cluster</name>
        <dbReference type="ChEBI" id="CHEBI:49883"/>
    </cofactor>
</comment>
<dbReference type="InterPro" id="IPR050157">
    <property type="entry name" value="PSI_iron-sulfur_center"/>
</dbReference>
<feature type="binding site" evidence="6">
    <location>
        <position position="145"/>
    </location>
    <ligand>
        <name>[4Fe-4S] cluster</name>
        <dbReference type="ChEBI" id="CHEBI:49883"/>
        <label>3</label>
    </ligand>
</feature>
<dbReference type="PROSITE" id="PS00198">
    <property type="entry name" value="4FE4S_FER_1"/>
    <property type="match status" value="1"/>
</dbReference>
<dbReference type="EMBL" id="CP064030">
    <property type="protein sequence ID" value="QRN53107.1"/>
    <property type="molecule type" value="Genomic_DNA"/>
</dbReference>